<sequence length="424" mass="46591">MVTVASTCNSGMSQNFAFEDNENHLRVASFSSYLVNGEGTFIPKLNDPAKATPSTSDQITMGRKYTEEGELGIFSAEKYFSGRMDEIDMTSVSKNPQKQHSNKEGKIDLPRPKKSFKSSTPSTCSEASWNSRSALLYKDSSSTMQRQMTSGKTFFGSFGCNCVGKRAIVIDEMVGKNTNSTHCKKIFDLREEPIFIHEPVVVGQTQTRTILPGKKQNRLELQMNGTRDDKGNFAFPVLNPAMGNLNALQQVVEENSRPSLEVFGGPHHLIKEGMGSNLHRSLTALNSNGGPRPIEDVRACSGAMDGDDDVGSESSSDLFEIESLSNQAHHTFFHPQASDGYGSKPNQDASVKMTTTTINEARRQPGSLLSCKSAKAVNVVATVHRVPEKLGPGRLRRPQLESMAPLARFRAESRVMDYESAHER</sequence>
<name>A0ACC2KX20_PERAE</name>
<evidence type="ECO:0000313" key="2">
    <source>
        <dbReference type="Proteomes" id="UP001234297"/>
    </source>
</evidence>
<comment type="caution">
    <text evidence="1">The sequence shown here is derived from an EMBL/GenBank/DDBJ whole genome shotgun (WGS) entry which is preliminary data.</text>
</comment>
<protein>
    <submittedName>
        <fullName evidence="1">Uncharacterized protein</fullName>
    </submittedName>
</protein>
<evidence type="ECO:0000313" key="1">
    <source>
        <dbReference type="EMBL" id="KAJ8625826.1"/>
    </source>
</evidence>
<proteinExistence type="predicted"/>
<gene>
    <name evidence="1" type="ORF">MRB53_034356</name>
</gene>
<dbReference type="EMBL" id="CM056819">
    <property type="protein sequence ID" value="KAJ8625826.1"/>
    <property type="molecule type" value="Genomic_DNA"/>
</dbReference>
<reference evidence="1 2" key="1">
    <citation type="journal article" date="2022" name="Hortic Res">
        <title>A haplotype resolved chromosomal level avocado genome allows analysis of novel avocado genes.</title>
        <authorList>
            <person name="Nath O."/>
            <person name="Fletcher S.J."/>
            <person name="Hayward A."/>
            <person name="Shaw L.M."/>
            <person name="Masouleh A.K."/>
            <person name="Furtado A."/>
            <person name="Henry R.J."/>
            <person name="Mitter N."/>
        </authorList>
    </citation>
    <scope>NUCLEOTIDE SEQUENCE [LARGE SCALE GENOMIC DNA]</scope>
    <source>
        <strain evidence="2">cv. Hass</strain>
    </source>
</reference>
<dbReference type="Proteomes" id="UP001234297">
    <property type="component" value="Chromosome 11"/>
</dbReference>
<keyword evidence="2" id="KW-1185">Reference proteome</keyword>
<accession>A0ACC2KX20</accession>
<organism evidence="1 2">
    <name type="scientific">Persea americana</name>
    <name type="common">Avocado</name>
    <dbReference type="NCBI Taxonomy" id="3435"/>
    <lineage>
        <taxon>Eukaryota</taxon>
        <taxon>Viridiplantae</taxon>
        <taxon>Streptophyta</taxon>
        <taxon>Embryophyta</taxon>
        <taxon>Tracheophyta</taxon>
        <taxon>Spermatophyta</taxon>
        <taxon>Magnoliopsida</taxon>
        <taxon>Magnoliidae</taxon>
        <taxon>Laurales</taxon>
        <taxon>Lauraceae</taxon>
        <taxon>Persea</taxon>
    </lineage>
</organism>